<accession>A0AAN6YR02</accession>
<dbReference type="InterPro" id="IPR003959">
    <property type="entry name" value="ATPase_AAA_core"/>
</dbReference>
<dbReference type="AlphaFoldDB" id="A0AAN6YR02"/>
<protein>
    <recommendedName>
        <fullName evidence="2">AAA+ ATPase domain-containing protein</fullName>
    </recommendedName>
</protein>
<comment type="caution">
    <text evidence="3">The sequence shown here is derived from an EMBL/GenBank/DDBJ whole genome shotgun (WGS) entry which is preliminary data.</text>
</comment>
<keyword evidence="4" id="KW-1185">Reference proteome</keyword>
<dbReference type="PANTHER" id="PTHR46411">
    <property type="entry name" value="FAMILY ATPASE, PUTATIVE-RELATED"/>
    <property type="match status" value="1"/>
</dbReference>
<feature type="domain" description="AAA+ ATPase" evidence="2">
    <location>
        <begin position="537"/>
        <end position="664"/>
    </location>
</feature>
<dbReference type="Pfam" id="PF22942">
    <property type="entry name" value="DUF7025"/>
    <property type="match status" value="1"/>
</dbReference>
<dbReference type="SUPFAM" id="SSF52540">
    <property type="entry name" value="P-loop containing nucleoside triphosphate hydrolases"/>
    <property type="match status" value="1"/>
</dbReference>
<dbReference type="Proteomes" id="UP001301958">
    <property type="component" value="Unassembled WGS sequence"/>
</dbReference>
<feature type="region of interest" description="Disordered" evidence="1">
    <location>
        <begin position="743"/>
        <end position="846"/>
    </location>
</feature>
<evidence type="ECO:0000256" key="1">
    <source>
        <dbReference type="SAM" id="MobiDB-lite"/>
    </source>
</evidence>
<dbReference type="InterPro" id="IPR027417">
    <property type="entry name" value="P-loop_NTPase"/>
</dbReference>
<dbReference type="SMART" id="SM00382">
    <property type="entry name" value="AAA"/>
    <property type="match status" value="1"/>
</dbReference>
<evidence type="ECO:0000313" key="4">
    <source>
        <dbReference type="Proteomes" id="UP001301958"/>
    </source>
</evidence>
<feature type="compositionally biased region" description="Low complexity" evidence="1">
    <location>
        <begin position="773"/>
        <end position="782"/>
    </location>
</feature>
<dbReference type="GO" id="GO:0005524">
    <property type="term" value="F:ATP binding"/>
    <property type="evidence" value="ECO:0007669"/>
    <property type="project" value="InterPro"/>
</dbReference>
<dbReference type="EMBL" id="MU865641">
    <property type="protein sequence ID" value="KAK4220782.1"/>
    <property type="molecule type" value="Genomic_DNA"/>
</dbReference>
<dbReference type="Gene3D" id="3.40.50.300">
    <property type="entry name" value="P-loop containing nucleotide triphosphate hydrolases"/>
    <property type="match status" value="1"/>
</dbReference>
<sequence length="846" mass="95954">MEQIFKTGERYEQRVFAYTQNLEDRICKLEAAEEQRAKEQASDKEKSAGENGGEKPSDEKAGEKPSEINIIIFDITSEPIADFFTNKLDIKVSRTHVMRIGTPFQPLLRNLEILRGQSRRVQEPEVPLPFADERVETDKFDTQEALHHFSLLLQFVDKYFAGQIQLFERLRRGQEAKVAFENLWMLFDTGDTVYCPSNYGGFSTGEEGECTARKTLAAPKNKDIAEPDKIPNNQSRPDKTEGPVTRKARYHFTSLQVACFHLDFDGVKFGTVRKNFVFKPFDRLVDVTSLEAYPTQYLGNNAGNRYVDRGRKFIDVMTISHMSYEGLTIGKGREEASIFLEFAWRLISSNFVVDFKLAFQEYGDAFAGGESIMPKMTSVTDGWPSASDLEIHQLHGSRCNNPCCTIRDCSLDFYADYYMIQAQKLSAWIKGLLEWYESLRDTNMLKESMGEHDLLRLLPGAVPGFALRNRKWIRLDLELLRKVGHQDHWNQLVLPKGHKEMVQAMVEAHARGSQESTWAEASHEGNVAMDLVQGKGKGCIILLHGVPGVGKTSTAECVASYTQRPLYPITCSDIGYIPEQVERNMEEHFKLAHKLGCVLLLDEADVFLAKRTKEDIKRNGLVSIFLKILEYYFGILFLTTNRVGAIDDAFRSRLHLTLFYPPLGKKQTNKIWKNNLMRLKAINSARKEKDEPIFQFDQKSETSETRTPPPAIVIHVKQFETIANASMQFNEYLQETHGLTKEAAAHRDQIRTPKTKFTKFQAQQKPTKESDSSSDSSDTDSSSGDEDSDSEDDSDEEKDDEGSSSDSDEETSKKKAKAKGKKSSTSKGSKSEKGSDKSKKKDKKKK</sequence>
<reference evidence="3" key="2">
    <citation type="submission" date="2023-05" db="EMBL/GenBank/DDBJ databases">
        <authorList>
            <consortium name="Lawrence Berkeley National Laboratory"/>
            <person name="Steindorff A."/>
            <person name="Hensen N."/>
            <person name="Bonometti L."/>
            <person name="Westerberg I."/>
            <person name="Brannstrom I.O."/>
            <person name="Guillou S."/>
            <person name="Cros-Aarteil S."/>
            <person name="Calhoun S."/>
            <person name="Haridas S."/>
            <person name="Kuo A."/>
            <person name="Mondo S."/>
            <person name="Pangilinan J."/>
            <person name="Riley R."/>
            <person name="Labutti K."/>
            <person name="Andreopoulos B."/>
            <person name="Lipzen A."/>
            <person name="Chen C."/>
            <person name="Yanf M."/>
            <person name="Daum C."/>
            <person name="Ng V."/>
            <person name="Clum A."/>
            <person name="Ohm R."/>
            <person name="Martin F."/>
            <person name="Silar P."/>
            <person name="Natvig D."/>
            <person name="Lalanne C."/>
            <person name="Gautier V."/>
            <person name="Ament-Velasquez S.L."/>
            <person name="Kruys A."/>
            <person name="Hutchinson M.I."/>
            <person name="Powell A.J."/>
            <person name="Barry K."/>
            <person name="Miller A.N."/>
            <person name="Grigoriev I.V."/>
            <person name="Debuchy R."/>
            <person name="Gladieux P."/>
            <person name="Thoren M.H."/>
            <person name="Johannesson H."/>
        </authorList>
    </citation>
    <scope>NUCLEOTIDE SEQUENCE</scope>
    <source>
        <strain evidence="3">CBS 990.96</strain>
    </source>
</reference>
<feature type="compositionally biased region" description="Acidic residues" evidence="1">
    <location>
        <begin position="783"/>
        <end position="809"/>
    </location>
</feature>
<dbReference type="PANTHER" id="PTHR46411:SF2">
    <property type="entry name" value="AAA+ ATPASE DOMAIN-CONTAINING PROTEIN"/>
    <property type="match status" value="1"/>
</dbReference>
<gene>
    <name evidence="3" type="ORF">QBC38DRAFT_505454</name>
</gene>
<organism evidence="3 4">
    <name type="scientific">Podospora fimiseda</name>
    <dbReference type="NCBI Taxonomy" id="252190"/>
    <lineage>
        <taxon>Eukaryota</taxon>
        <taxon>Fungi</taxon>
        <taxon>Dikarya</taxon>
        <taxon>Ascomycota</taxon>
        <taxon>Pezizomycotina</taxon>
        <taxon>Sordariomycetes</taxon>
        <taxon>Sordariomycetidae</taxon>
        <taxon>Sordariales</taxon>
        <taxon>Podosporaceae</taxon>
        <taxon>Podospora</taxon>
    </lineage>
</organism>
<feature type="compositionally biased region" description="Basic and acidic residues" evidence="1">
    <location>
        <begin position="829"/>
        <end position="839"/>
    </location>
</feature>
<feature type="region of interest" description="Disordered" evidence="1">
    <location>
        <begin position="221"/>
        <end position="243"/>
    </location>
</feature>
<name>A0AAN6YR02_9PEZI</name>
<dbReference type="InterPro" id="IPR054289">
    <property type="entry name" value="DUF7025"/>
</dbReference>
<dbReference type="GO" id="GO:0016887">
    <property type="term" value="F:ATP hydrolysis activity"/>
    <property type="evidence" value="ECO:0007669"/>
    <property type="project" value="InterPro"/>
</dbReference>
<dbReference type="InterPro" id="IPR003593">
    <property type="entry name" value="AAA+_ATPase"/>
</dbReference>
<feature type="region of interest" description="Disordered" evidence="1">
    <location>
        <begin position="34"/>
        <end position="63"/>
    </location>
</feature>
<feature type="compositionally biased region" description="Basic residues" evidence="1">
    <location>
        <begin position="814"/>
        <end position="824"/>
    </location>
</feature>
<evidence type="ECO:0000259" key="2">
    <source>
        <dbReference type="SMART" id="SM00382"/>
    </source>
</evidence>
<proteinExistence type="predicted"/>
<dbReference type="Pfam" id="PF00004">
    <property type="entry name" value="AAA"/>
    <property type="match status" value="1"/>
</dbReference>
<dbReference type="CDD" id="cd19481">
    <property type="entry name" value="RecA-like_protease"/>
    <property type="match status" value="1"/>
</dbReference>
<reference evidence="3" key="1">
    <citation type="journal article" date="2023" name="Mol. Phylogenet. Evol.">
        <title>Genome-scale phylogeny and comparative genomics of the fungal order Sordariales.</title>
        <authorList>
            <person name="Hensen N."/>
            <person name="Bonometti L."/>
            <person name="Westerberg I."/>
            <person name="Brannstrom I.O."/>
            <person name="Guillou S."/>
            <person name="Cros-Aarteil S."/>
            <person name="Calhoun S."/>
            <person name="Haridas S."/>
            <person name="Kuo A."/>
            <person name="Mondo S."/>
            <person name="Pangilinan J."/>
            <person name="Riley R."/>
            <person name="LaButti K."/>
            <person name="Andreopoulos B."/>
            <person name="Lipzen A."/>
            <person name="Chen C."/>
            <person name="Yan M."/>
            <person name="Daum C."/>
            <person name="Ng V."/>
            <person name="Clum A."/>
            <person name="Steindorff A."/>
            <person name="Ohm R.A."/>
            <person name="Martin F."/>
            <person name="Silar P."/>
            <person name="Natvig D.O."/>
            <person name="Lalanne C."/>
            <person name="Gautier V."/>
            <person name="Ament-Velasquez S.L."/>
            <person name="Kruys A."/>
            <person name="Hutchinson M.I."/>
            <person name="Powell A.J."/>
            <person name="Barry K."/>
            <person name="Miller A.N."/>
            <person name="Grigoriev I.V."/>
            <person name="Debuchy R."/>
            <person name="Gladieux P."/>
            <person name="Hiltunen Thoren M."/>
            <person name="Johannesson H."/>
        </authorList>
    </citation>
    <scope>NUCLEOTIDE SEQUENCE</scope>
    <source>
        <strain evidence="3">CBS 990.96</strain>
    </source>
</reference>
<evidence type="ECO:0000313" key="3">
    <source>
        <dbReference type="EMBL" id="KAK4220782.1"/>
    </source>
</evidence>